<sequence length="363" mass="41907">MGNSCKCFSKINSINKGKKVKTNRPLPTKKDKSKSLKWEKILKPFSSYENPIQAFKNQNTADFCRYLLEGPPSELRWDVWLTMLSINPKKINLEISIPEDIYSIEKDLTRTFPNHPFFTNPRGQCALKNVLVSMVNNHPELGYCQGMNSVAGVLLIVSKGNEVESLGILESICMKLGGKGLFEYGFPLVKDFCAQFHEELEEKIPDVFTFFKDIELDDNFWITKWFMTIFSYSFHLDCVVRIWDAVFAYGLGFMVNIALAMIRYLKLDFLGKTFEEILEYLPEIKEMYVDIDAVLLDGVNFKFRNVDINIESEVCSETLKDEVDKDEKIVTKWEAANYTYQNSRSIMEEFSLLSPSNLSKFTV</sequence>
<dbReference type="Pfam" id="PF00566">
    <property type="entry name" value="RabGAP-TBC"/>
    <property type="match status" value="1"/>
</dbReference>
<keyword evidence="4" id="KW-1185">Reference proteome</keyword>
<feature type="transmembrane region" description="Helical" evidence="1">
    <location>
        <begin position="246"/>
        <end position="265"/>
    </location>
</feature>
<evidence type="ECO:0000313" key="4">
    <source>
        <dbReference type="Proteomes" id="UP000187209"/>
    </source>
</evidence>
<organism evidence="3 4">
    <name type="scientific">Stentor coeruleus</name>
    <dbReference type="NCBI Taxonomy" id="5963"/>
    <lineage>
        <taxon>Eukaryota</taxon>
        <taxon>Sar</taxon>
        <taxon>Alveolata</taxon>
        <taxon>Ciliophora</taxon>
        <taxon>Postciliodesmatophora</taxon>
        <taxon>Heterotrichea</taxon>
        <taxon>Heterotrichida</taxon>
        <taxon>Stentoridae</taxon>
        <taxon>Stentor</taxon>
    </lineage>
</organism>
<dbReference type="InterPro" id="IPR035969">
    <property type="entry name" value="Rab-GAP_TBC_sf"/>
</dbReference>
<evidence type="ECO:0000256" key="1">
    <source>
        <dbReference type="SAM" id="Phobius"/>
    </source>
</evidence>
<dbReference type="PANTHER" id="PTHR47219:SF9">
    <property type="entry name" value="GTPASE ACTIVATING PROTEIN AND CENTROSOME-ASSOCIATED, ISOFORM B"/>
    <property type="match status" value="1"/>
</dbReference>
<keyword evidence="1" id="KW-0472">Membrane</keyword>
<dbReference type="OrthoDB" id="295078at2759"/>
<dbReference type="EMBL" id="MPUH01000154">
    <property type="protein sequence ID" value="OMJ88298.1"/>
    <property type="molecule type" value="Genomic_DNA"/>
</dbReference>
<gene>
    <name evidence="3" type="ORF">SteCoe_9797</name>
</gene>
<dbReference type="AlphaFoldDB" id="A0A1R2CH33"/>
<keyword evidence="1" id="KW-0812">Transmembrane</keyword>
<protein>
    <recommendedName>
        <fullName evidence="2">Rab-GAP TBC domain-containing protein</fullName>
    </recommendedName>
</protein>
<name>A0A1R2CH33_9CILI</name>
<evidence type="ECO:0000313" key="3">
    <source>
        <dbReference type="EMBL" id="OMJ88298.1"/>
    </source>
</evidence>
<dbReference type="Gene3D" id="1.10.8.270">
    <property type="entry name" value="putative rabgap domain of human tbc1 domain family member 14 like domains"/>
    <property type="match status" value="1"/>
</dbReference>
<dbReference type="PROSITE" id="PS50086">
    <property type="entry name" value="TBC_RABGAP"/>
    <property type="match status" value="1"/>
</dbReference>
<dbReference type="PANTHER" id="PTHR47219">
    <property type="entry name" value="RAB GTPASE-ACTIVATING PROTEIN 1-LIKE"/>
    <property type="match status" value="1"/>
</dbReference>
<proteinExistence type="predicted"/>
<keyword evidence="1" id="KW-1133">Transmembrane helix</keyword>
<dbReference type="GO" id="GO:0031267">
    <property type="term" value="F:small GTPase binding"/>
    <property type="evidence" value="ECO:0007669"/>
    <property type="project" value="TreeGrafter"/>
</dbReference>
<dbReference type="GO" id="GO:0005096">
    <property type="term" value="F:GTPase activator activity"/>
    <property type="evidence" value="ECO:0007669"/>
    <property type="project" value="TreeGrafter"/>
</dbReference>
<dbReference type="InterPro" id="IPR000195">
    <property type="entry name" value="Rab-GAP-TBC_dom"/>
</dbReference>
<evidence type="ECO:0000259" key="2">
    <source>
        <dbReference type="PROSITE" id="PS50086"/>
    </source>
</evidence>
<accession>A0A1R2CH33</accession>
<dbReference type="InterPro" id="IPR050302">
    <property type="entry name" value="Rab_GAP_TBC_domain"/>
</dbReference>
<comment type="caution">
    <text evidence="3">The sequence shown here is derived from an EMBL/GenBank/DDBJ whole genome shotgun (WGS) entry which is preliminary data.</text>
</comment>
<feature type="domain" description="Rab-GAP TBC" evidence="2">
    <location>
        <begin position="70"/>
        <end position="250"/>
    </location>
</feature>
<dbReference type="Gene3D" id="1.10.472.80">
    <property type="entry name" value="Ypt/Rab-GAP domain of gyp1p, domain 3"/>
    <property type="match status" value="1"/>
</dbReference>
<dbReference type="SUPFAM" id="SSF47923">
    <property type="entry name" value="Ypt/Rab-GAP domain of gyp1p"/>
    <property type="match status" value="2"/>
</dbReference>
<dbReference type="Proteomes" id="UP000187209">
    <property type="component" value="Unassembled WGS sequence"/>
</dbReference>
<dbReference type="SMART" id="SM00164">
    <property type="entry name" value="TBC"/>
    <property type="match status" value="1"/>
</dbReference>
<reference evidence="3 4" key="1">
    <citation type="submission" date="2016-11" db="EMBL/GenBank/DDBJ databases">
        <title>The macronuclear genome of Stentor coeruleus: a giant cell with tiny introns.</title>
        <authorList>
            <person name="Slabodnick M."/>
            <person name="Ruby J.G."/>
            <person name="Reiff S.B."/>
            <person name="Swart E.C."/>
            <person name="Gosai S."/>
            <person name="Prabakaran S."/>
            <person name="Witkowska E."/>
            <person name="Larue G.E."/>
            <person name="Fisher S."/>
            <person name="Freeman R.M."/>
            <person name="Gunawardena J."/>
            <person name="Chu W."/>
            <person name="Stover N.A."/>
            <person name="Gregory B.D."/>
            <person name="Nowacki M."/>
            <person name="Derisi J."/>
            <person name="Roy S.W."/>
            <person name="Marshall W.F."/>
            <person name="Sood P."/>
        </authorList>
    </citation>
    <scope>NUCLEOTIDE SEQUENCE [LARGE SCALE GENOMIC DNA]</scope>
    <source>
        <strain evidence="3">WM001</strain>
    </source>
</reference>